<evidence type="ECO:0000313" key="2">
    <source>
        <dbReference type="EMBL" id="SCE69810.1"/>
    </source>
</evidence>
<dbReference type="EMBL" id="LT607413">
    <property type="protein sequence ID" value="SCE69810.1"/>
    <property type="molecule type" value="Genomic_DNA"/>
</dbReference>
<dbReference type="InParanoid" id="A0A1C4UDN5"/>
<reference evidence="3" key="1">
    <citation type="submission" date="2016-06" db="EMBL/GenBank/DDBJ databases">
        <authorList>
            <person name="Varghese N."/>
            <person name="Submissions Spin"/>
        </authorList>
    </citation>
    <scope>NUCLEOTIDE SEQUENCE [LARGE SCALE GENOMIC DNA]</scope>
    <source>
        <strain evidence="3">DSM 43816</strain>
    </source>
</reference>
<dbReference type="RefSeq" id="WP_088979963.1">
    <property type="nucleotide sequence ID" value="NZ_LT607413.1"/>
</dbReference>
<accession>A0A1C4UDN5</accession>
<keyword evidence="3" id="KW-1185">Reference proteome</keyword>
<dbReference type="AlphaFoldDB" id="A0A1C4UDN5"/>
<feature type="compositionally biased region" description="Polar residues" evidence="1">
    <location>
        <begin position="1"/>
        <end position="20"/>
    </location>
</feature>
<protein>
    <submittedName>
        <fullName evidence="2">Uncharacterized protein</fullName>
    </submittedName>
</protein>
<feature type="compositionally biased region" description="Basic and acidic residues" evidence="1">
    <location>
        <begin position="43"/>
        <end position="53"/>
    </location>
</feature>
<proteinExistence type="predicted"/>
<dbReference type="Proteomes" id="UP000198253">
    <property type="component" value="Chromosome I"/>
</dbReference>
<evidence type="ECO:0000256" key="1">
    <source>
        <dbReference type="SAM" id="MobiDB-lite"/>
    </source>
</evidence>
<feature type="region of interest" description="Disordered" evidence="1">
    <location>
        <begin position="1"/>
        <end position="61"/>
    </location>
</feature>
<organism evidence="2 3">
    <name type="scientific">Micromonospora echinospora</name>
    <name type="common">Micromonospora purpurea</name>
    <dbReference type="NCBI Taxonomy" id="1877"/>
    <lineage>
        <taxon>Bacteria</taxon>
        <taxon>Bacillati</taxon>
        <taxon>Actinomycetota</taxon>
        <taxon>Actinomycetes</taxon>
        <taxon>Micromonosporales</taxon>
        <taxon>Micromonosporaceae</taxon>
        <taxon>Micromonospora</taxon>
    </lineage>
</organism>
<sequence length="61" mass="6227">MSGLTRSGVSVSALTRSGVSVSGPIRGGVSVSALTRAVSPSRPDPERPVRPRAAEPTPDAW</sequence>
<evidence type="ECO:0000313" key="3">
    <source>
        <dbReference type="Proteomes" id="UP000198253"/>
    </source>
</evidence>
<gene>
    <name evidence="2" type="ORF">GA0070618_0240</name>
</gene>
<name>A0A1C4UDN5_MICEC</name>